<dbReference type="PROSITE" id="PS00600">
    <property type="entry name" value="AA_TRANSFER_CLASS_3"/>
    <property type="match status" value="1"/>
</dbReference>
<comment type="pathway">
    <text evidence="5">Amino-acid biosynthesis; L-arginine biosynthesis; N(2)-acetyl-L-ornithine from L-glutamate: step 4/4.</text>
</comment>
<protein>
    <recommendedName>
        <fullName evidence="5">Acetylornithine aminotransferase</fullName>
        <shortName evidence="5">ACOAT</shortName>
        <ecNumber evidence="5">2.6.1.11</ecNumber>
    </recommendedName>
</protein>
<keyword evidence="2 5" id="KW-0028">Amino-acid biosynthesis</keyword>
<sequence>MSEIHETTDELLDLYSHDLMNVFGTPLRVLDHGQGSYVWDSDGNKYLDFLAGIAVNSVGYAHPDWVAAVAYQAGKIAHTSNYFATEPQIELAEKLIERSGAPQGSRVYFGNSGTEGNEAALKLLKLHGNTMETTQTPRILALTHSFHGRTLGALSVTWKPNIREPYNPLLPAVEFIEAGDVHALESAFNDGPVAGIIMELIQGEAGVLPVGAEFVQAARRLCDEHNSLLIIDEVQTGMGRTGHWFAFQDENLSGGVVPDAITFAKGVAGGFPMGGLVTFGGEVSSLFTPGSHGSTFAGNPLATAAGLATISIIEKENLIVNAQRRGEQLRSELSACDNPLFVSVRGAGLLNAVELEHPCAHAAANWALDHGLIVNAVAPHALRMAPPLTISEEEISRGVAILRQMPTDLENN</sequence>
<feature type="binding site" evidence="5">
    <location>
        <position position="295"/>
    </location>
    <ligand>
        <name>pyridoxal 5'-phosphate</name>
        <dbReference type="ChEBI" id="CHEBI:597326"/>
    </ligand>
</feature>
<keyword evidence="7" id="KW-1185">Reference proteome</keyword>
<dbReference type="PANTHER" id="PTHR11986:SF79">
    <property type="entry name" value="ACETYLORNITHINE AMINOTRANSFERASE, MITOCHONDRIAL"/>
    <property type="match status" value="1"/>
</dbReference>
<feature type="binding site" evidence="5">
    <location>
        <position position="294"/>
    </location>
    <ligand>
        <name>N(2)-acetyl-L-ornithine</name>
        <dbReference type="ChEBI" id="CHEBI:57805"/>
    </ligand>
</feature>
<evidence type="ECO:0000256" key="2">
    <source>
        <dbReference type="ARBA" id="ARBA00022605"/>
    </source>
</evidence>
<comment type="subunit">
    <text evidence="5">Homodimer.</text>
</comment>
<dbReference type="GO" id="GO:0003992">
    <property type="term" value="F:N2-acetyl-L-ornithine:2-oxoglutarate 5-aminotransferase activity"/>
    <property type="evidence" value="ECO:0007669"/>
    <property type="project" value="UniProtKB-EC"/>
</dbReference>
<keyword evidence="5" id="KW-0963">Cytoplasm</keyword>
<comment type="catalytic activity">
    <reaction evidence="5">
        <text>N(2)-acetyl-L-ornithine + 2-oxoglutarate = N-acetyl-L-glutamate 5-semialdehyde + L-glutamate</text>
        <dbReference type="Rhea" id="RHEA:18049"/>
        <dbReference type="ChEBI" id="CHEBI:16810"/>
        <dbReference type="ChEBI" id="CHEBI:29123"/>
        <dbReference type="ChEBI" id="CHEBI:29985"/>
        <dbReference type="ChEBI" id="CHEBI:57805"/>
        <dbReference type="EC" id="2.6.1.11"/>
    </reaction>
</comment>
<evidence type="ECO:0000256" key="3">
    <source>
        <dbReference type="ARBA" id="ARBA00022679"/>
    </source>
</evidence>
<accession>A0ABW2Y796</accession>
<dbReference type="EC" id="2.6.1.11" evidence="5"/>
<dbReference type="Gene3D" id="3.90.1150.10">
    <property type="entry name" value="Aspartate Aminotransferase, domain 1"/>
    <property type="match status" value="1"/>
</dbReference>
<keyword evidence="5" id="KW-0055">Arginine biosynthesis</keyword>
<dbReference type="InterPro" id="IPR005814">
    <property type="entry name" value="Aminotrans_3"/>
</dbReference>
<keyword evidence="3 5" id="KW-0808">Transferase</keyword>
<keyword evidence="1 5" id="KW-0032">Aminotransferase</keyword>
<dbReference type="NCBIfam" id="TIGR00707">
    <property type="entry name" value="argD"/>
    <property type="match status" value="1"/>
</dbReference>
<feature type="binding site" evidence="5">
    <location>
        <position position="149"/>
    </location>
    <ligand>
        <name>N(2)-acetyl-L-ornithine</name>
        <dbReference type="ChEBI" id="CHEBI:57805"/>
    </ligand>
</feature>
<dbReference type="InterPro" id="IPR004636">
    <property type="entry name" value="AcOrn/SuccOrn_fam"/>
</dbReference>
<proteinExistence type="inferred from homology"/>
<dbReference type="RefSeq" id="WP_377938928.1">
    <property type="nucleotide sequence ID" value="NZ_JBHTHQ010000021.1"/>
</dbReference>
<feature type="binding site" evidence="5">
    <location>
        <begin position="232"/>
        <end position="235"/>
    </location>
    <ligand>
        <name>pyridoxal 5'-phosphate</name>
        <dbReference type="ChEBI" id="CHEBI:597326"/>
    </ligand>
</feature>
<dbReference type="InterPro" id="IPR015424">
    <property type="entry name" value="PyrdxlP-dep_Trfase"/>
</dbReference>
<feature type="binding site" evidence="5">
    <location>
        <begin position="113"/>
        <end position="114"/>
    </location>
    <ligand>
        <name>pyridoxal 5'-phosphate</name>
        <dbReference type="ChEBI" id="CHEBI:597326"/>
    </ligand>
</feature>
<comment type="miscellaneous">
    <text evidence="5">May also have succinyldiaminopimelate aminotransferase activity, thus carrying out the corresponding step in lysine biosynthesis.</text>
</comment>
<dbReference type="InterPro" id="IPR015421">
    <property type="entry name" value="PyrdxlP-dep_Trfase_major"/>
</dbReference>
<dbReference type="CDD" id="cd00610">
    <property type="entry name" value="OAT_like"/>
    <property type="match status" value="1"/>
</dbReference>
<comment type="similarity">
    <text evidence="5">Belongs to the class-III pyridoxal-phosphate-dependent aminotransferase family. ArgD subfamily.</text>
</comment>
<name>A0ABW2Y796_9BIFI</name>
<dbReference type="Pfam" id="PF00202">
    <property type="entry name" value="Aminotran_3"/>
    <property type="match status" value="1"/>
</dbReference>
<dbReference type="Gene3D" id="3.40.640.10">
    <property type="entry name" value="Type I PLP-dependent aspartate aminotransferase-like (Major domain)"/>
    <property type="match status" value="1"/>
</dbReference>
<dbReference type="PIRSF" id="PIRSF000521">
    <property type="entry name" value="Transaminase_4ab_Lys_Orn"/>
    <property type="match status" value="1"/>
</dbReference>
<dbReference type="HAMAP" id="MF_01107">
    <property type="entry name" value="ArgD_aminotrans_3"/>
    <property type="match status" value="1"/>
</dbReference>
<feature type="modified residue" description="N6-(pyridoxal phosphate)lysine" evidence="5">
    <location>
        <position position="265"/>
    </location>
</feature>
<evidence type="ECO:0000256" key="1">
    <source>
        <dbReference type="ARBA" id="ARBA00022576"/>
    </source>
</evidence>
<dbReference type="PANTHER" id="PTHR11986">
    <property type="entry name" value="AMINOTRANSFERASE CLASS III"/>
    <property type="match status" value="1"/>
</dbReference>
<evidence type="ECO:0000256" key="4">
    <source>
        <dbReference type="ARBA" id="ARBA00022898"/>
    </source>
</evidence>
<evidence type="ECO:0000256" key="5">
    <source>
        <dbReference type="HAMAP-Rule" id="MF_01107"/>
    </source>
</evidence>
<evidence type="ECO:0000313" key="7">
    <source>
        <dbReference type="Proteomes" id="UP001597036"/>
    </source>
</evidence>
<feature type="binding site" evidence="5">
    <location>
        <position position="146"/>
    </location>
    <ligand>
        <name>pyridoxal 5'-phosphate</name>
        <dbReference type="ChEBI" id="CHEBI:597326"/>
    </ligand>
</feature>
<dbReference type="Proteomes" id="UP001597036">
    <property type="component" value="Unassembled WGS sequence"/>
</dbReference>
<dbReference type="InterPro" id="IPR015422">
    <property type="entry name" value="PyrdxlP-dep_Trfase_small"/>
</dbReference>
<comment type="subcellular location">
    <subcellularLocation>
        <location evidence="5">Cytoplasm</location>
    </subcellularLocation>
</comment>
<comment type="cofactor">
    <cofactor evidence="5">
        <name>pyridoxal 5'-phosphate</name>
        <dbReference type="ChEBI" id="CHEBI:597326"/>
    </cofactor>
    <text evidence="5">Binds 1 pyridoxal phosphate per subunit.</text>
</comment>
<reference evidence="7" key="1">
    <citation type="journal article" date="2019" name="Int. J. Syst. Evol. Microbiol.">
        <title>The Global Catalogue of Microorganisms (GCM) 10K type strain sequencing project: providing services to taxonomists for standard genome sequencing and annotation.</title>
        <authorList>
            <consortium name="The Broad Institute Genomics Platform"/>
            <consortium name="The Broad Institute Genome Sequencing Center for Infectious Disease"/>
            <person name="Wu L."/>
            <person name="Ma J."/>
        </authorList>
    </citation>
    <scope>NUCLEOTIDE SEQUENCE [LARGE SCALE GENOMIC DNA]</scope>
    <source>
        <strain evidence="7">CCM 8604</strain>
    </source>
</reference>
<gene>
    <name evidence="5" type="primary">argD</name>
    <name evidence="6" type="ORF">ACFQY8_05700</name>
</gene>
<dbReference type="SUPFAM" id="SSF53383">
    <property type="entry name" value="PLP-dependent transferases"/>
    <property type="match status" value="1"/>
</dbReference>
<dbReference type="NCBIfam" id="NF002874">
    <property type="entry name" value="PRK03244.1"/>
    <property type="match status" value="1"/>
</dbReference>
<dbReference type="InterPro" id="IPR049704">
    <property type="entry name" value="Aminotrans_3_PPA_site"/>
</dbReference>
<dbReference type="EMBL" id="JBHTHQ010000021">
    <property type="protein sequence ID" value="MFD0705235.1"/>
    <property type="molecule type" value="Genomic_DNA"/>
</dbReference>
<organism evidence="6 7">
    <name type="scientific">Alloscardovia venturai</name>
    <dbReference type="NCBI Taxonomy" id="1769421"/>
    <lineage>
        <taxon>Bacteria</taxon>
        <taxon>Bacillati</taxon>
        <taxon>Actinomycetota</taxon>
        <taxon>Actinomycetes</taxon>
        <taxon>Bifidobacteriales</taxon>
        <taxon>Bifidobacteriaceae</taxon>
        <taxon>Alloscardovia</taxon>
    </lineage>
</organism>
<dbReference type="InterPro" id="IPR050103">
    <property type="entry name" value="Class-III_PLP-dep_AT"/>
</dbReference>
<evidence type="ECO:0000313" key="6">
    <source>
        <dbReference type="EMBL" id="MFD0705235.1"/>
    </source>
</evidence>
<keyword evidence="4 5" id="KW-0663">Pyridoxal phosphate</keyword>
<comment type="caution">
    <text evidence="6">The sequence shown here is derived from an EMBL/GenBank/DDBJ whole genome shotgun (WGS) entry which is preliminary data.</text>
</comment>